<dbReference type="Proteomes" id="UP001231197">
    <property type="component" value="Unassembled WGS sequence"/>
</dbReference>
<evidence type="ECO:0000313" key="3">
    <source>
        <dbReference type="Proteomes" id="UP001231197"/>
    </source>
</evidence>
<sequence>MKNEEQKNKTKYNSDITKEDEKILGDKSGNLRQDNGDDEILKKRENQPDFAAKNLDIPGGRNARPLTNNRQPDEENRHHSLGSDHNENLELDLDDTDKG</sequence>
<dbReference type="RefSeq" id="WP_290207459.1">
    <property type="nucleotide sequence ID" value="NZ_JASDDK010000005.1"/>
</dbReference>
<accession>A0ABT7ZXS4</accession>
<dbReference type="EMBL" id="JASDDK010000005">
    <property type="protein sequence ID" value="MDN3493784.1"/>
    <property type="molecule type" value="Genomic_DNA"/>
</dbReference>
<evidence type="ECO:0000313" key="2">
    <source>
        <dbReference type="EMBL" id="MDN3493784.1"/>
    </source>
</evidence>
<proteinExistence type="predicted"/>
<feature type="compositionally biased region" description="Basic and acidic residues" evidence="1">
    <location>
        <begin position="16"/>
        <end position="25"/>
    </location>
</feature>
<keyword evidence="3" id="KW-1185">Reference proteome</keyword>
<comment type="caution">
    <text evidence="2">The sequence shown here is derived from an EMBL/GenBank/DDBJ whole genome shotgun (WGS) entry which is preliminary data.</text>
</comment>
<feature type="region of interest" description="Disordered" evidence="1">
    <location>
        <begin position="1"/>
        <end position="99"/>
    </location>
</feature>
<name>A0ABT7ZXS4_9FLAO</name>
<gene>
    <name evidence="2" type="ORF">QMA06_13745</name>
</gene>
<feature type="compositionally biased region" description="Basic and acidic residues" evidence="1">
    <location>
        <begin position="71"/>
        <end position="88"/>
    </location>
</feature>
<feature type="compositionally biased region" description="Acidic residues" evidence="1">
    <location>
        <begin position="89"/>
        <end position="99"/>
    </location>
</feature>
<reference evidence="2 3" key="1">
    <citation type="journal article" date="2023" name="Int. J. Syst. Evol. Microbiol.">
        <title>Winogradskyella bathintestinalis sp. nov., isolated from the intestine of the deep-sea loosejaw dragonfish, Malacosteus niger.</title>
        <authorList>
            <person name="Uniacke-Lowe S."/>
            <person name="Johnson C.N."/>
            <person name="Stanton C."/>
            <person name="Hill C."/>
            <person name="Ross P."/>
        </authorList>
    </citation>
    <scope>NUCLEOTIDE SEQUENCE [LARGE SCALE GENOMIC DNA]</scope>
    <source>
        <strain evidence="2 3">APC 3343</strain>
    </source>
</reference>
<evidence type="ECO:0000256" key="1">
    <source>
        <dbReference type="SAM" id="MobiDB-lite"/>
    </source>
</evidence>
<organism evidence="2 3">
    <name type="scientific">Winogradskyella bathintestinalis</name>
    <dbReference type="NCBI Taxonomy" id="3035208"/>
    <lineage>
        <taxon>Bacteria</taxon>
        <taxon>Pseudomonadati</taxon>
        <taxon>Bacteroidota</taxon>
        <taxon>Flavobacteriia</taxon>
        <taxon>Flavobacteriales</taxon>
        <taxon>Flavobacteriaceae</taxon>
        <taxon>Winogradskyella</taxon>
    </lineage>
</organism>
<protein>
    <submittedName>
        <fullName evidence="2">Uncharacterized protein</fullName>
    </submittedName>
</protein>